<organism evidence="1 2">
    <name type="scientific">Arctium lappa</name>
    <name type="common">Greater burdock</name>
    <name type="synonym">Lappa major</name>
    <dbReference type="NCBI Taxonomy" id="4217"/>
    <lineage>
        <taxon>Eukaryota</taxon>
        <taxon>Viridiplantae</taxon>
        <taxon>Streptophyta</taxon>
        <taxon>Embryophyta</taxon>
        <taxon>Tracheophyta</taxon>
        <taxon>Spermatophyta</taxon>
        <taxon>Magnoliopsida</taxon>
        <taxon>eudicotyledons</taxon>
        <taxon>Gunneridae</taxon>
        <taxon>Pentapetalae</taxon>
        <taxon>asterids</taxon>
        <taxon>campanulids</taxon>
        <taxon>Asterales</taxon>
        <taxon>Asteraceae</taxon>
        <taxon>Carduoideae</taxon>
        <taxon>Cardueae</taxon>
        <taxon>Arctiinae</taxon>
        <taxon>Arctium</taxon>
    </lineage>
</organism>
<dbReference type="EMBL" id="CM042048">
    <property type="protein sequence ID" value="KAI3759552.1"/>
    <property type="molecule type" value="Genomic_DNA"/>
</dbReference>
<keyword evidence="2" id="KW-1185">Reference proteome</keyword>
<dbReference type="Proteomes" id="UP001055879">
    <property type="component" value="Linkage Group LG02"/>
</dbReference>
<name>A0ACB9EM77_ARCLA</name>
<evidence type="ECO:0000313" key="1">
    <source>
        <dbReference type="EMBL" id="KAI3759552.1"/>
    </source>
</evidence>
<protein>
    <submittedName>
        <fullName evidence="1">Uncharacterized protein</fullName>
    </submittedName>
</protein>
<evidence type="ECO:0000313" key="2">
    <source>
        <dbReference type="Proteomes" id="UP001055879"/>
    </source>
</evidence>
<sequence>MISVISLSVGNRNKACKVTFGVEHTLIDSQRNSSLFSLSNENQAHAHMLIDPNSHTHTHTHTHSLTHTIFRPANHQKSLPLIIIIKNKACIPMCLFKFPH</sequence>
<reference evidence="2" key="1">
    <citation type="journal article" date="2022" name="Mol. Ecol. Resour.">
        <title>The genomes of chicory, endive, great burdock and yacon provide insights into Asteraceae palaeo-polyploidization history and plant inulin production.</title>
        <authorList>
            <person name="Fan W."/>
            <person name="Wang S."/>
            <person name="Wang H."/>
            <person name="Wang A."/>
            <person name="Jiang F."/>
            <person name="Liu H."/>
            <person name="Zhao H."/>
            <person name="Xu D."/>
            <person name="Zhang Y."/>
        </authorList>
    </citation>
    <scope>NUCLEOTIDE SEQUENCE [LARGE SCALE GENOMIC DNA]</scope>
    <source>
        <strain evidence="2">cv. Niubang</strain>
    </source>
</reference>
<comment type="caution">
    <text evidence="1">The sequence shown here is derived from an EMBL/GenBank/DDBJ whole genome shotgun (WGS) entry which is preliminary data.</text>
</comment>
<accession>A0ACB9EM77</accession>
<proteinExistence type="predicted"/>
<gene>
    <name evidence="1" type="ORF">L6452_07445</name>
</gene>
<reference evidence="1 2" key="2">
    <citation type="journal article" date="2022" name="Mol. Ecol. Resour.">
        <title>The genomes of chicory, endive, great burdock and yacon provide insights into Asteraceae paleo-polyploidization history and plant inulin production.</title>
        <authorList>
            <person name="Fan W."/>
            <person name="Wang S."/>
            <person name="Wang H."/>
            <person name="Wang A."/>
            <person name="Jiang F."/>
            <person name="Liu H."/>
            <person name="Zhao H."/>
            <person name="Xu D."/>
            <person name="Zhang Y."/>
        </authorList>
    </citation>
    <scope>NUCLEOTIDE SEQUENCE [LARGE SCALE GENOMIC DNA]</scope>
    <source>
        <strain evidence="2">cv. Niubang</strain>
    </source>
</reference>